<evidence type="ECO:0000313" key="2">
    <source>
        <dbReference type="WBParaSite" id="jg25836"/>
    </source>
</evidence>
<protein>
    <submittedName>
        <fullName evidence="2">AAA-ATPase-like domain-containing protein</fullName>
    </submittedName>
</protein>
<dbReference type="PANTHER" id="PTHR34825">
    <property type="entry name" value="CONSERVED PROTEIN, WITH A WEAK D-GALACTARATE DEHYDRATASE/ALTRONATE HYDROLASE DOMAIN"/>
    <property type="match status" value="1"/>
</dbReference>
<dbReference type="WBParaSite" id="jg25836">
    <property type="protein sequence ID" value="jg25836"/>
    <property type="gene ID" value="jg25836"/>
</dbReference>
<organism evidence="1 2">
    <name type="scientific">Ditylenchus dipsaci</name>
    <dbReference type="NCBI Taxonomy" id="166011"/>
    <lineage>
        <taxon>Eukaryota</taxon>
        <taxon>Metazoa</taxon>
        <taxon>Ecdysozoa</taxon>
        <taxon>Nematoda</taxon>
        <taxon>Chromadorea</taxon>
        <taxon>Rhabditida</taxon>
        <taxon>Tylenchina</taxon>
        <taxon>Tylenchomorpha</taxon>
        <taxon>Sphaerularioidea</taxon>
        <taxon>Anguinidae</taxon>
        <taxon>Anguininae</taxon>
        <taxon>Ditylenchus</taxon>
    </lineage>
</organism>
<keyword evidence="1" id="KW-1185">Reference proteome</keyword>
<dbReference type="PANTHER" id="PTHR34825:SF1">
    <property type="entry name" value="AAA-ATPASE-LIKE DOMAIN-CONTAINING PROTEIN"/>
    <property type="match status" value="1"/>
</dbReference>
<dbReference type="Proteomes" id="UP000887574">
    <property type="component" value="Unplaced"/>
</dbReference>
<sequence length="276" mass="31778">MPKHIVRVLPDKDEEGPPPKRYRTDNGMLDAFEQLLSHSVFVDKSLFIEKVLQSPTKAVLITCQRGFAKSTLLDMVASFVRLQDDQGVPVTDPTQSNAYNVFVLGMLSKNLLDKPLMISKSEKTIRNHLASHPVLRISFAGFRSTTFQNVVGHVRQLLCTLFMSHGYISVSLSRRLETHPEERTLIQSKLEMFGRFLSSNIQDETELEHGLRFLTELMFEHFGKKQLLVFVDDYDAQLNHLAEHCPKQEELNRATSFLFNVFDQLMRRTPMFGSFW</sequence>
<name>A0A915E1Y7_9BILA</name>
<reference evidence="2" key="1">
    <citation type="submission" date="2022-11" db="UniProtKB">
        <authorList>
            <consortium name="WormBaseParasite"/>
        </authorList>
    </citation>
    <scope>IDENTIFICATION</scope>
</reference>
<proteinExistence type="predicted"/>
<accession>A0A915E1Y7</accession>
<dbReference type="AlphaFoldDB" id="A0A915E1Y7"/>
<evidence type="ECO:0000313" key="1">
    <source>
        <dbReference type="Proteomes" id="UP000887574"/>
    </source>
</evidence>